<evidence type="ECO:0000313" key="2">
    <source>
        <dbReference type="Proteomes" id="UP001465976"/>
    </source>
</evidence>
<organism evidence="1 2">
    <name type="scientific">Marasmius crinis-equi</name>
    <dbReference type="NCBI Taxonomy" id="585013"/>
    <lineage>
        <taxon>Eukaryota</taxon>
        <taxon>Fungi</taxon>
        <taxon>Dikarya</taxon>
        <taxon>Basidiomycota</taxon>
        <taxon>Agaricomycotina</taxon>
        <taxon>Agaricomycetes</taxon>
        <taxon>Agaricomycetidae</taxon>
        <taxon>Agaricales</taxon>
        <taxon>Marasmiineae</taxon>
        <taxon>Marasmiaceae</taxon>
        <taxon>Marasmius</taxon>
    </lineage>
</organism>
<name>A0ABR3FW95_9AGAR</name>
<gene>
    <name evidence="1" type="ORF">V5O48_002354</name>
</gene>
<sequence>MEVVSPSPFLSQGLEEIRHANQGGQVPVEVLRRIFKFCPFSLFQVNGTPYWRSVILSDPLLWTHLDIDMDEMPPGLASRSTNILQNVLHFTDPHPLYVRLSAQNLENVRDLPVWQGVCDVLRGSSHRWASLSYNTPPEIPPTLWHSNERGFELLEELTLTTLRPDWYRLPANEIPLLRALIESFASAPKLTQATIHGFGVSSAYLVWPWTQITVLRLMNCRIDDVTSLHQVLQGAQNLRSLFFDISEVSSTQSMPTVVLSSVYTFGVGHSRRFLEAFTLPRLNHLDVPIPLSREDRLSSLISLVYRSNVQLQSITVREVALGDVVMEEFLRAVGSEVTELTIGGFLFDYVFDCMTTMSGDLLPKLEVLRIRSDRTGVPEPDVGVFFTPENVPWEISPPLGAVAKLAGSRDKLKVLELEVVVNTAQVPGASLDITGQARQDLESLRRDGLTITTYCLDGSQLVGPTLERVGKFLEHDLYLFLTQAEDMIGKVAPIVDNTFRIVEGFLQEDRLNRDSLTMIPSLRAAMMIYAYRSPRALVVEPKLNTRERAKAMMRRLSELGGNGLGSAA</sequence>
<protein>
    <recommendedName>
        <fullName evidence="3">F-box domain-containing protein</fullName>
    </recommendedName>
</protein>
<proteinExistence type="predicted"/>
<keyword evidence="2" id="KW-1185">Reference proteome</keyword>
<dbReference type="EMBL" id="JBAHYK010000052">
    <property type="protein sequence ID" value="KAL0579658.1"/>
    <property type="molecule type" value="Genomic_DNA"/>
</dbReference>
<evidence type="ECO:0008006" key="3">
    <source>
        <dbReference type="Google" id="ProtNLM"/>
    </source>
</evidence>
<dbReference type="Proteomes" id="UP001465976">
    <property type="component" value="Unassembled WGS sequence"/>
</dbReference>
<dbReference type="InterPro" id="IPR032675">
    <property type="entry name" value="LRR_dom_sf"/>
</dbReference>
<dbReference type="SUPFAM" id="SSF52047">
    <property type="entry name" value="RNI-like"/>
    <property type="match status" value="1"/>
</dbReference>
<reference evidence="1 2" key="1">
    <citation type="submission" date="2024-02" db="EMBL/GenBank/DDBJ databases">
        <title>A draft genome for the cacao thread blight pathogen Marasmius crinis-equi.</title>
        <authorList>
            <person name="Cohen S.P."/>
            <person name="Baruah I.K."/>
            <person name="Amoako-Attah I."/>
            <person name="Bukari Y."/>
            <person name="Meinhardt L.W."/>
            <person name="Bailey B.A."/>
        </authorList>
    </citation>
    <scope>NUCLEOTIDE SEQUENCE [LARGE SCALE GENOMIC DNA]</scope>
    <source>
        <strain evidence="1 2">GH-76</strain>
    </source>
</reference>
<dbReference type="Gene3D" id="3.80.10.10">
    <property type="entry name" value="Ribonuclease Inhibitor"/>
    <property type="match status" value="1"/>
</dbReference>
<accession>A0ABR3FW95</accession>
<comment type="caution">
    <text evidence="1">The sequence shown here is derived from an EMBL/GenBank/DDBJ whole genome shotgun (WGS) entry which is preliminary data.</text>
</comment>
<evidence type="ECO:0000313" key="1">
    <source>
        <dbReference type="EMBL" id="KAL0579658.1"/>
    </source>
</evidence>